<dbReference type="PROSITE" id="PS50113">
    <property type="entry name" value="PAC"/>
    <property type="match status" value="1"/>
</dbReference>
<evidence type="ECO:0000313" key="19">
    <source>
        <dbReference type="EMBL" id="MBB5575901.1"/>
    </source>
</evidence>
<protein>
    <recommendedName>
        <fullName evidence="3">Blue-light-activated histidine kinase</fullName>
        <ecNumber evidence="2">2.7.13.3</ecNumber>
    </recommendedName>
</protein>
<keyword evidence="6" id="KW-0716">Sensory transduction</keyword>
<dbReference type="Proteomes" id="UP000549882">
    <property type="component" value="Unassembled WGS sequence"/>
</dbReference>
<dbReference type="GO" id="GO:0006355">
    <property type="term" value="P:regulation of DNA-templated transcription"/>
    <property type="evidence" value="ECO:0007669"/>
    <property type="project" value="InterPro"/>
</dbReference>
<keyword evidence="9" id="KW-0808">Transferase</keyword>
<evidence type="ECO:0000256" key="7">
    <source>
        <dbReference type="ARBA" id="ARBA00022630"/>
    </source>
</evidence>
<dbReference type="GO" id="GO:0005524">
    <property type="term" value="F:ATP binding"/>
    <property type="evidence" value="ECO:0007669"/>
    <property type="project" value="UniProtKB-KW"/>
</dbReference>
<dbReference type="InterPro" id="IPR001610">
    <property type="entry name" value="PAC"/>
</dbReference>
<keyword evidence="7" id="KW-0285">Flavoprotein</keyword>
<gene>
    <name evidence="19" type="ORF">GGD50_004536</name>
</gene>
<dbReference type="SUPFAM" id="SSF55785">
    <property type="entry name" value="PYP-like sensor domain (PAS domain)"/>
    <property type="match status" value="1"/>
</dbReference>
<keyword evidence="5" id="KW-0597">Phosphoprotein</keyword>
<feature type="domain" description="PAC" evidence="18">
    <location>
        <begin position="89"/>
        <end position="141"/>
    </location>
</feature>
<feature type="domain" description="PAS" evidence="17">
    <location>
        <begin position="16"/>
        <end position="71"/>
    </location>
</feature>
<dbReference type="Gene3D" id="3.30.450.20">
    <property type="entry name" value="PAS domain"/>
    <property type="match status" value="1"/>
</dbReference>
<dbReference type="InterPro" id="IPR000014">
    <property type="entry name" value="PAS"/>
</dbReference>
<keyword evidence="16" id="KW-0675">Receptor</keyword>
<dbReference type="Pfam" id="PF07536">
    <property type="entry name" value="HWE_HK"/>
    <property type="match status" value="1"/>
</dbReference>
<evidence type="ECO:0000256" key="10">
    <source>
        <dbReference type="ARBA" id="ARBA00022737"/>
    </source>
</evidence>
<comment type="catalytic activity">
    <reaction evidence="1">
        <text>ATP + protein L-histidine = ADP + protein N-phospho-L-histidine.</text>
        <dbReference type="EC" id="2.7.13.3"/>
    </reaction>
</comment>
<evidence type="ECO:0000256" key="3">
    <source>
        <dbReference type="ARBA" id="ARBA00021740"/>
    </source>
</evidence>
<evidence type="ECO:0000256" key="11">
    <source>
        <dbReference type="ARBA" id="ARBA00022741"/>
    </source>
</evidence>
<dbReference type="AlphaFoldDB" id="A0A7W9D3H0"/>
<reference evidence="19 20" key="1">
    <citation type="submission" date="2020-08" db="EMBL/GenBank/DDBJ databases">
        <title>Genomic Encyclopedia of Type Strains, Phase IV (KMG-V): Genome sequencing to study the core and pangenomes of soil and plant-associated prokaryotes.</title>
        <authorList>
            <person name="Whitman W."/>
        </authorList>
    </citation>
    <scope>NUCLEOTIDE SEQUENCE [LARGE SCALE GENOMIC DNA]</scope>
    <source>
        <strain evidence="19 20">SEMIA 4064</strain>
    </source>
</reference>
<keyword evidence="8" id="KW-0288">FMN</keyword>
<keyword evidence="12" id="KW-0418">Kinase</keyword>
<evidence type="ECO:0000259" key="18">
    <source>
        <dbReference type="PROSITE" id="PS50113"/>
    </source>
</evidence>
<dbReference type="PROSITE" id="PS50112">
    <property type="entry name" value="PAS"/>
    <property type="match status" value="1"/>
</dbReference>
<dbReference type="InterPro" id="IPR036890">
    <property type="entry name" value="HATPase_C_sf"/>
</dbReference>
<dbReference type="GO" id="GO:0009881">
    <property type="term" value="F:photoreceptor activity"/>
    <property type="evidence" value="ECO:0007669"/>
    <property type="project" value="UniProtKB-KW"/>
</dbReference>
<dbReference type="InterPro" id="IPR011102">
    <property type="entry name" value="Sig_transdc_His_kinase_HWE"/>
</dbReference>
<dbReference type="InterPro" id="IPR000700">
    <property type="entry name" value="PAS-assoc_C"/>
</dbReference>
<evidence type="ECO:0000256" key="15">
    <source>
        <dbReference type="ARBA" id="ARBA00023026"/>
    </source>
</evidence>
<evidence type="ECO:0000256" key="16">
    <source>
        <dbReference type="ARBA" id="ARBA00023170"/>
    </source>
</evidence>
<dbReference type="PANTHER" id="PTHR41523">
    <property type="entry name" value="TWO-COMPONENT SYSTEM SENSOR PROTEIN"/>
    <property type="match status" value="1"/>
</dbReference>
<evidence type="ECO:0000256" key="14">
    <source>
        <dbReference type="ARBA" id="ARBA00022991"/>
    </source>
</evidence>
<dbReference type="SMART" id="SM00086">
    <property type="entry name" value="PAC"/>
    <property type="match status" value="1"/>
</dbReference>
<keyword evidence="10" id="KW-0677">Repeat</keyword>
<sequence>MSENLTQQYGSHAPSADGWLAAIVENSDDAIISKTLGGIITSWNSGAVRLFGFTPAEMIGQPITILIPDERLHEETTIIGRIRRGERVDHYETVRRRKDGSLVDVSLTVSPIRNEDGSIIGASKIARDISERKRERERQTLLLREMNHRIKNMFAITNALITMSLRSATSAQDLADNLRRRIVSLARVHELTLPDLSGDVTARPSTTLLSLFDAVLAVHREDDRQRIQIHGSDAPIGGFALTSLALLLHEFATNAIKYGALSLPQGQIRIDLVTDGELSLIWTETGGPAVTSPGESTGFGSQLERVTVEGSLRGSITREWRPEGLRIHLRVPLENLTR</sequence>
<dbReference type="PANTHER" id="PTHR41523:SF8">
    <property type="entry name" value="ETHYLENE RESPONSE SENSOR PROTEIN"/>
    <property type="match status" value="1"/>
</dbReference>
<keyword evidence="15" id="KW-0843">Virulence</keyword>
<dbReference type="NCBIfam" id="TIGR00229">
    <property type="entry name" value="sensory_box"/>
    <property type="match status" value="1"/>
</dbReference>
<dbReference type="Pfam" id="PF00989">
    <property type="entry name" value="PAS"/>
    <property type="match status" value="1"/>
</dbReference>
<dbReference type="GO" id="GO:0004673">
    <property type="term" value="F:protein histidine kinase activity"/>
    <property type="evidence" value="ECO:0007669"/>
    <property type="project" value="UniProtKB-EC"/>
</dbReference>
<dbReference type="Gene3D" id="3.30.565.10">
    <property type="entry name" value="Histidine kinase-like ATPase, C-terminal domain"/>
    <property type="match status" value="1"/>
</dbReference>
<dbReference type="SMART" id="SM00091">
    <property type="entry name" value="PAS"/>
    <property type="match status" value="1"/>
</dbReference>
<evidence type="ECO:0000256" key="2">
    <source>
        <dbReference type="ARBA" id="ARBA00012438"/>
    </source>
</evidence>
<evidence type="ECO:0000313" key="20">
    <source>
        <dbReference type="Proteomes" id="UP000549882"/>
    </source>
</evidence>
<keyword evidence="11" id="KW-0547">Nucleotide-binding</keyword>
<keyword evidence="4" id="KW-0600">Photoreceptor protein</keyword>
<dbReference type="SUPFAM" id="SSF55874">
    <property type="entry name" value="ATPase domain of HSP90 chaperone/DNA topoisomerase II/histidine kinase"/>
    <property type="match status" value="1"/>
</dbReference>
<evidence type="ECO:0000256" key="9">
    <source>
        <dbReference type="ARBA" id="ARBA00022679"/>
    </source>
</evidence>
<dbReference type="RefSeq" id="WP_245407440.1">
    <property type="nucleotide sequence ID" value="NZ_JACHBI010000009.1"/>
</dbReference>
<evidence type="ECO:0000256" key="4">
    <source>
        <dbReference type="ARBA" id="ARBA00022543"/>
    </source>
</evidence>
<dbReference type="EMBL" id="JACHBI010000009">
    <property type="protein sequence ID" value="MBB5575901.1"/>
    <property type="molecule type" value="Genomic_DNA"/>
</dbReference>
<dbReference type="EC" id="2.7.13.3" evidence="2"/>
<dbReference type="InterPro" id="IPR035965">
    <property type="entry name" value="PAS-like_dom_sf"/>
</dbReference>
<dbReference type="SMART" id="SM00911">
    <property type="entry name" value="HWE_HK"/>
    <property type="match status" value="1"/>
</dbReference>
<keyword evidence="20" id="KW-1185">Reference proteome</keyword>
<keyword evidence="14" id="KW-0157">Chromophore</keyword>
<dbReference type="CDD" id="cd00130">
    <property type="entry name" value="PAS"/>
    <property type="match status" value="1"/>
</dbReference>
<keyword evidence="13" id="KW-0067">ATP-binding</keyword>
<proteinExistence type="predicted"/>
<name>A0A7W9D3H0_9HYPH</name>
<evidence type="ECO:0000256" key="12">
    <source>
        <dbReference type="ARBA" id="ARBA00022777"/>
    </source>
</evidence>
<evidence type="ECO:0000256" key="13">
    <source>
        <dbReference type="ARBA" id="ARBA00022840"/>
    </source>
</evidence>
<evidence type="ECO:0000256" key="6">
    <source>
        <dbReference type="ARBA" id="ARBA00022606"/>
    </source>
</evidence>
<evidence type="ECO:0000259" key="17">
    <source>
        <dbReference type="PROSITE" id="PS50112"/>
    </source>
</evidence>
<comment type="caution">
    <text evidence="19">The sequence shown here is derived from an EMBL/GenBank/DDBJ whole genome shotgun (WGS) entry which is preliminary data.</text>
</comment>
<organism evidence="19 20">
    <name type="scientific">Rhizobium paranaense</name>
    <dbReference type="NCBI Taxonomy" id="1650438"/>
    <lineage>
        <taxon>Bacteria</taxon>
        <taxon>Pseudomonadati</taxon>
        <taxon>Pseudomonadota</taxon>
        <taxon>Alphaproteobacteria</taxon>
        <taxon>Hyphomicrobiales</taxon>
        <taxon>Rhizobiaceae</taxon>
        <taxon>Rhizobium/Agrobacterium group</taxon>
        <taxon>Rhizobium</taxon>
    </lineage>
</organism>
<evidence type="ECO:0000256" key="5">
    <source>
        <dbReference type="ARBA" id="ARBA00022553"/>
    </source>
</evidence>
<evidence type="ECO:0000256" key="8">
    <source>
        <dbReference type="ARBA" id="ARBA00022643"/>
    </source>
</evidence>
<dbReference type="InterPro" id="IPR013767">
    <property type="entry name" value="PAS_fold"/>
</dbReference>
<accession>A0A7W9D3H0</accession>
<evidence type="ECO:0000256" key="1">
    <source>
        <dbReference type="ARBA" id="ARBA00000085"/>
    </source>
</evidence>